<protein>
    <submittedName>
        <fullName evidence="2">Uncharacterized protein</fullName>
    </submittedName>
</protein>
<feature type="signal peptide" evidence="1">
    <location>
        <begin position="1"/>
        <end position="22"/>
    </location>
</feature>
<reference evidence="2 3" key="1">
    <citation type="submission" date="2023-10" db="EMBL/GenBank/DDBJ databases">
        <title>Draft genome sequence of Xylaria bambusicola isolate GMP-LS, the root and basal stem rot pathogen of sugarcane in Indonesia.</title>
        <authorList>
            <person name="Selvaraj P."/>
            <person name="Muralishankar V."/>
            <person name="Muruganantham S."/>
            <person name="Sp S."/>
            <person name="Haryani S."/>
            <person name="Lau K.J.X."/>
            <person name="Naqvi N.I."/>
        </authorList>
    </citation>
    <scope>NUCLEOTIDE SEQUENCE [LARGE SCALE GENOMIC DNA]</scope>
    <source>
        <strain evidence="2">GMP-LS</strain>
    </source>
</reference>
<comment type="caution">
    <text evidence="2">The sequence shown here is derived from an EMBL/GenBank/DDBJ whole genome shotgun (WGS) entry which is preliminary data.</text>
</comment>
<keyword evidence="1" id="KW-0732">Signal</keyword>
<organism evidence="2 3">
    <name type="scientific">Xylaria bambusicola</name>
    <dbReference type="NCBI Taxonomy" id="326684"/>
    <lineage>
        <taxon>Eukaryota</taxon>
        <taxon>Fungi</taxon>
        <taxon>Dikarya</taxon>
        <taxon>Ascomycota</taxon>
        <taxon>Pezizomycotina</taxon>
        <taxon>Sordariomycetes</taxon>
        <taxon>Xylariomycetidae</taxon>
        <taxon>Xylariales</taxon>
        <taxon>Xylariaceae</taxon>
        <taxon>Xylaria</taxon>
    </lineage>
</organism>
<dbReference type="AlphaFoldDB" id="A0AAN7U9K3"/>
<dbReference type="EMBL" id="JAWHQM010000008">
    <property type="protein sequence ID" value="KAK5628350.1"/>
    <property type="molecule type" value="Genomic_DNA"/>
</dbReference>
<proteinExistence type="predicted"/>
<sequence length="254" mass="27466">MRSQLVPALLGFGITAISTVAASDIIQDGPFALHVKGQAKNSSIDGKIYLSLYSSAANLFEGELTITPIIGYVHFVDLGRFFPIEPIQYEPMATPPVGNITYEFYFNYTEAMATDEQVLGWLVTDSTYANPLDPGGAFGKAMSLHSTADSNVAFGVIGAGTAAFLTFDSGNKTFISLDFTDSAFVPNVRPTIGKERVNLSIKRSLNYVLLVPALTVMQITGRSAGNSSTISIYRRYHGSHMDHLIIRHANVSIS</sequence>
<evidence type="ECO:0000313" key="2">
    <source>
        <dbReference type="EMBL" id="KAK5628350.1"/>
    </source>
</evidence>
<keyword evidence="3" id="KW-1185">Reference proteome</keyword>
<evidence type="ECO:0000313" key="3">
    <source>
        <dbReference type="Proteomes" id="UP001305414"/>
    </source>
</evidence>
<feature type="chain" id="PRO_5042835786" evidence="1">
    <location>
        <begin position="23"/>
        <end position="254"/>
    </location>
</feature>
<evidence type="ECO:0000256" key="1">
    <source>
        <dbReference type="SAM" id="SignalP"/>
    </source>
</evidence>
<accession>A0AAN7U9K3</accession>
<dbReference type="Proteomes" id="UP001305414">
    <property type="component" value="Unassembled WGS sequence"/>
</dbReference>
<gene>
    <name evidence="2" type="ORF">RRF57_004065</name>
</gene>
<name>A0AAN7U9K3_9PEZI</name>